<sequence length="398" mass="43564">MAGLAIINKDADFSAINLGKVTRGAFVDYITIDQSYTDGDVVKITGDFNGKAYQAIRALTHRYMGKRTADGVETIIQLDDTNSAKFLDGSEAPTSQNDVFVKLPVFYYHSEETSTNVWKIGLSMSKIGSDWIKFDGDKRLIGAFFTGNQVVSRSGVSTRESFPRNQLAQKFAARGTGFGGMALTWANVLKMLCLFAYGKHHFQSAIGYATNYQAGAMTGDTLSLGMSDSAADANGAQNFMGVEGLTVPTYVTDTLNETASNNLYTNRDLDGSVKTFIYPTSTYLNDKDAPIKRLLIGHDVNFTPSEIDDIQTVDDASFSKYWQQGTSVYQTGGTYATSQWCYRTGMLSTTEQYTRSGAFNVTGNLYSSSNSNVGTRLTFFGKINIINSVDNFNALKEI</sequence>
<dbReference type="EMBL" id="VULT01000001">
    <property type="protein sequence ID" value="MSS16183.1"/>
    <property type="molecule type" value="Genomic_DNA"/>
</dbReference>
<dbReference type="Proteomes" id="UP000483362">
    <property type="component" value="Unassembled WGS sequence"/>
</dbReference>
<organism evidence="1 2">
    <name type="scientific">Sodaliphilus pleomorphus</name>
    <dbReference type="NCBI Taxonomy" id="2606626"/>
    <lineage>
        <taxon>Bacteria</taxon>
        <taxon>Pseudomonadati</taxon>
        <taxon>Bacteroidota</taxon>
        <taxon>Bacteroidia</taxon>
        <taxon>Bacteroidales</taxon>
        <taxon>Muribaculaceae</taxon>
        <taxon>Sodaliphilus</taxon>
    </lineage>
</organism>
<evidence type="ECO:0000313" key="2">
    <source>
        <dbReference type="Proteomes" id="UP000483362"/>
    </source>
</evidence>
<accession>A0A6L5XA94</accession>
<evidence type="ECO:0000313" key="1">
    <source>
        <dbReference type="EMBL" id="MSS16183.1"/>
    </source>
</evidence>
<protein>
    <submittedName>
        <fullName evidence="1">Uncharacterized protein</fullName>
    </submittedName>
</protein>
<gene>
    <name evidence="1" type="ORF">FYJ29_00110</name>
</gene>
<proteinExistence type="predicted"/>
<dbReference type="AlphaFoldDB" id="A0A6L5XA94"/>
<comment type="caution">
    <text evidence="1">The sequence shown here is derived from an EMBL/GenBank/DDBJ whole genome shotgun (WGS) entry which is preliminary data.</text>
</comment>
<dbReference type="RefSeq" id="WP_154328032.1">
    <property type="nucleotide sequence ID" value="NZ_CP045696.1"/>
</dbReference>
<name>A0A6L5XA94_9BACT</name>
<reference evidence="1 2" key="1">
    <citation type="submission" date="2019-08" db="EMBL/GenBank/DDBJ databases">
        <title>In-depth cultivation of the pig gut microbiome towards novel bacterial diversity and tailored functional studies.</title>
        <authorList>
            <person name="Wylensek D."/>
            <person name="Hitch T.C.A."/>
            <person name="Clavel T."/>
        </authorList>
    </citation>
    <scope>NUCLEOTIDE SEQUENCE [LARGE SCALE GENOMIC DNA]</scope>
    <source>
        <strain evidence="1 2">Oil-RF-744-WCA-WT-10</strain>
    </source>
</reference>
<keyword evidence="2" id="KW-1185">Reference proteome</keyword>